<comment type="caution">
    <text evidence="1">The sequence shown here is derived from an EMBL/GenBank/DDBJ whole genome shotgun (WGS) entry which is preliminary data.</text>
</comment>
<dbReference type="Proteomes" id="UP000838756">
    <property type="component" value="Unassembled WGS sequence"/>
</dbReference>
<evidence type="ECO:0000313" key="2">
    <source>
        <dbReference type="Proteomes" id="UP000838756"/>
    </source>
</evidence>
<accession>A0A8S4REJ5</accession>
<dbReference type="EMBL" id="CAKXAJ010025115">
    <property type="protein sequence ID" value="CAH2235212.1"/>
    <property type="molecule type" value="Genomic_DNA"/>
</dbReference>
<gene>
    <name evidence="1" type="primary">jg10464</name>
    <name evidence="1" type="ORF">PAEG_LOCUS12884</name>
</gene>
<dbReference type="OrthoDB" id="7476497at2759"/>
<protein>
    <submittedName>
        <fullName evidence="1">Jg10464 protein</fullName>
    </submittedName>
</protein>
<sequence>MAPHLHQGLIKIRNKTFQAYVKFSTNFISRKMAVHFPLTLPGSTLQDKHRNLNSFVNEIFKKNISIQDILQQTETSPIDLIFKIDVASKYRNVEYILENLKNNDMLYVSRSLKCFWILENEYCDIINPEFLENKLYPEMIKPAVNKMKHFVQLHLKDKERCQEFYNYYKSSFDDAFDFFRHCSNEFITTEFPNVIDKLSYKQLKIVYEICPSTCKLYFEIIPTSRAALKKFTDSSPKYFNCIKSILKYDGNTFLDIVEKYFDSSTFDAFGPSVTEYIMKNYRNRFDAKSELYATSILNIKTIAANMTSDQAKELILKLARAEYLDYWFSYKRVEPLIKRLKLEERSSFKKQIFVDKIIENKVKEWPYPKPTPLVLDVELEEHVFTDIQHEPYEYENHYLGIGMCSQRLIKKSARYCSYAEDCCEIISQGKSPLDQLFNRYRFIGFEQTFYELNKNLLAESTIEGRLNMMLVLVSKSGGVPDQVEKFLKLLVERHKNEPNTLRAAVIRSLVKRGSAWRLPENVWSLLLQFGIDIGLDGAETELVCREGLHAVILRHILADATMSPTLLSGFLRQFCTFSEYKLSTEEKKLVAKRLPLLILPSDANAFLDTLVEYKVCIKDIPNAEAELLKGAKTDSKLVARLYKAKILRRELFHETFALKQNNAAYINALRHDTSPLENGKSFATLITKERSNHDRFLKSLYIYFGEPGGLAEKHRFVLEETFLSNPKYWFARPLSSLLSNEEVLNRIAQFELVRPQSKCQFLMSTGIRANVHMSKPPVDIDTLDWKWIGAKAVANKVFICKKNDQQRFIKKLLKWRRTARIAVRLSDKTPSAVETFIDFCSLRPLAALKVGFSVYLTKEYIELTIWNAMKTIIQTKDLSQKQRLLRKLSDPTTISKNVVADYWVQVFNVFMKMDHKQAMPMLCHLENVQYDVDPNFIRGLLTKFIETKLNPNTFSKEEDDDNDSNNTKCLYVRIIAKHLLLCKSENEQQDAIEKVCHPFFDAIEVLLQKVELKEHLIKLLKDLIFSLKFSKVFLSEQYVNCMPVFEIILKRMHKILPIEEHFIKYVDIHLTMLFYKTIKQASKLKPGIFDESKNRKEASEIVGRIFGNYIGHEIKELVNKYFKSVVDLYKVALNNYLRDYFHFNESREVLVTFVVKGLLEADSTEAYILAEYIFQKEQTYHISEPHHAEILKTLKNCKEDEVKLFLYADVLSVPCM</sequence>
<keyword evidence="2" id="KW-1185">Reference proteome</keyword>
<organism evidence="1 2">
    <name type="scientific">Pararge aegeria aegeria</name>
    <dbReference type="NCBI Taxonomy" id="348720"/>
    <lineage>
        <taxon>Eukaryota</taxon>
        <taxon>Metazoa</taxon>
        <taxon>Ecdysozoa</taxon>
        <taxon>Arthropoda</taxon>
        <taxon>Hexapoda</taxon>
        <taxon>Insecta</taxon>
        <taxon>Pterygota</taxon>
        <taxon>Neoptera</taxon>
        <taxon>Endopterygota</taxon>
        <taxon>Lepidoptera</taxon>
        <taxon>Glossata</taxon>
        <taxon>Ditrysia</taxon>
        <taxon>Papilionoidea</taxon>
        <taxon>Nymphalidae</taxon>
        <taxon>Satyrinae</taxon>
        <taxon>Satyrini</taxon>
        <taxon>Parargina</taxon>
        <taxon>Pararge</taxon>
    </lineage>
</organism>
<reference evidence="1" key="1">
    <citation type="submission" date="2022-03" db="EMBL/GenBank/DDBJ databases">
        <authorList>
            <person name="Lindestad O."/>
        </authorList>
    </citation>
    <scope>NUCLEOTIDE SEQUENCE</scope>
</reference>
<name>A0A8S4REJ5_9NEOP</name>
<dbReference type="AlphaFoldDB" id="A0A8S4REJ5"/>
<evidence type="ECO:0000313" key="1">
    <source>
        <dbReference type="EMBL" id="CAH2235212.1"/>
    </source>
</evidence>
<proteinExistence type="predicted"/>